<evidence type="ECO:0000313" key="9">
    <source>
        <dbReference type="EMBL" id="GJJ78225.1"/>
    </source>
</evidence>
<evidence type="ECO:0000256" key="3">
    <source>
        <dbReference type="ARBA" id="ARBA00022989"/>
    </source>
</evidence>
<dbReference type="GO" id="GO:0000045">
    <property type="term" value="P:autophagosome assembly"/>
    <property type="evidence" value="ECO:0007669"/>
    <property type="project" value="TreeGrafter"/>
</dbReference>
<feature type="transmembrane region" description="Helical" evidence="7">
    <location>
        <begin position="265"/>
        <end position="286"/>
    </location>
</feature>
<evidence type="ECO:0000256" key="1">
    <source>
        <dbReference type="ARBA" id="ARBA00004141"/>
    </source>
</evidence>
<feature type="region of interest" description="Disordered" evidence="6">
    <location>
        <begin position="1"/>
        <end position="62"/>
    </location>
</feature>
<keyword evidence="2 7" id="KW-0812">Transmembrane</keyword>
<keyword evidence="4 7" id="KW-0472">Membrane</keyword>
<evidence type="ECO:0000313" key="10">
    <source>
        <dbReference type="Proteomes" id="UP000827284"/>
    </source>
</evidence>
<dbReference type="PANTHER" id="PTHR43220">
    <property type="match status" value="1"/>
</dbReference>
<evidence type="ECO:0000256" key="6">
    <source>
        <dbReference type="SAM" id="MobiDB-lite"/>
    </source>
</evidence>
<feature type="transmembrane region" description="Helical" evidence="7">
    <location>
        <begin position="144"/>
        <end position="160"/>
    </location>
</feature>
<evidence type="ECO:0000259" key="8">
    <source>
        <dbReference type="Pfam" id="PF09335"/>
    </source>
</evidence>
<keyword evidence="10" id="KW-1185">Reference proteome</keyword>
<gene>
    <name evidence="9" type="ORF">EMPS_10584</name>
</gene>
<comment type="subcellular location">
    <subcellularLocation>
        <location evidence="1">Membrane</location>
        <topology evidence="1">Multi-pass membrane protein</topology>
    </subcellularLocation>
</comment>
<dbReference type="Pfam" id="PF09335">
    <property type="entry name" value="VTT_dom"/>
    <property type="match status" value="1"/>
</dbReference>
<reference evidence="9" key="2">
    <citation type="journal article" date="2022" name="Microbiol. Resour. Announc.">
        <title>Whole-Genome Sequence of Entomortierella parvispora E1425, a Mucoromycotan Fungus Associated with Burkholderiaceae-Related Endosymbiotic Bacteria.</title>
        <authorList>
            <person name="Herlambang A."/>
            <person name="Guo Y."/>
            <person name="Takashima Y."/>
            <person name="Narisawa K."/>
            <person name="Ohta H."/>
            <person name="Nishizawa T."/>
        </authorList>
    </citation>
    <scope>NUCLEOTIDE SEQUENCE</scope>
    <source>
        <strain evidence="9">E1425</strain>
    </source>
</reference>
<accession>A0A9P3HK55</accession>
<evidence type="ECO:0000256" key="2">
    <source>
        <dbReference type="ARBA" id="ARBA00022692"/>
    </source>
</evidence>
<feature type="transmembrane region" description="Helical" evidence="7">
    <location>
        <begin position="91"/>
        <end position="110"/>
    </location>
</feature>
<dbReference type="InterPro" id="IPR045014">
    <property type="entry name" value="TM41A/B"/>
</dbReference>
<dbReference type="EMBL" id="BQFW01000014">
    <property type="protein sequence ID" value="GJJ78225.1"/>
    <property type="molecule type" value="Genomic_DNA"/>
</dbReference>
<comment type="caution">
    <text evidence="9">The sequence shown here is derived from an EMBL/GenBank/DDBJ whole genome shotgun (WGS) entry which is preliminary data.</text>
</comment>
<dbReference type="AlphaFoldDB" id="A0A9P3HK55"/>
<dbReference type="InterPro" id="IPR032816">
    <property type="entry name" value="VTT_dom"/>
</dbReference>
<sequence length="418" mass="47021">MDSREQRLLISPAPPQQHPPHLADVADSAPTAPHTITVADHDSGIQYDDDGTDDPNLNGDQDEDEVAVKPVVGWRGWYRSLLQLFQGLGKFFLILALGTLILFLVLKYTLPSVDEEQRKDLHFPHSLEDLEALRKILSGYMDKHYYRVMFGFLTIYLYLQTFSVPGSMWLSILGGALFKFWVALIMVSLASAIGATNCYLLSRMFFSKLVKRKFGDRMEKWNRQLEKHRNNLISYIILLRLAPFPPNWFVNICSPHLNVPLWPEFFIGTLIGVTAPSVVHVQAGMVLEKLVEDHSSGVDVFTLKNVLMLGAVACLAALPVLIRWLLARYEAKKLGILPEHEDQGGEGERDGLLAYEETNGDLSTTAARLLEEGRVQPEEQDPIMEPLDPTGLIIAPEHQHIKTMFRRNSSYSSASSAK</sequence>
<reference evidence="9" key="1">
    <citation type="submission" date="2021-11" db="EMBL/GenBank/DDBJ databases">
        <authorList>
            <person name="Herlambang A."/>
            <person name="Guo Y."/>
            <person name="Takashima Y."/>
            <person name="Nishizawa T."/>
        </authorList>
    </citation>
    <scope>NUCLEOTIDE SEQUENCE</scope>
    <source>
        <strain evidence="9">E1425</strain>
    </source>
</reference>
<evidence type="ECO:0000256" key="5">
    <source>
        <dbReference type="ARBA" id="ARBA00025797"/>
    </source>
</evidence>
<name>A0A9P3HK55_9FUNG</name>
<proteinExistence type="inferred from homology"/>
<feature type="transmembrane region" description="Helical" evidence="7">
    <location>
        <begin position="306"/>
        <end position="326"/>
    </location>
</feature>
<feature type="transmembrane region" description="Helical" evidence="7">
    <location>
        <begin position="180"/>
        <end position="202"/>
    </location>
</feature>
<evidence type="ECO:0000256" key="7">
    <source>
        <dbReference type="SAM" id="Phobius"/>
    </source>
</evidence>
<dbReference type="PANTHER" id="PTHR43220:SF18">
    <property type="entry name" value="TRANSMEMBRANE PROTEIN 41B"/>
    <property type="match status" value="1"/>
</dbReference>
<feature type="domain" description="VTT" evidence="8">
    <location>
        <begin position="165"/>
        <end position="284"/>
    </location>
</feature>
<dbReference type="OrthoDB" id="3364966at2759"/>
<dbReference type="Proteomes" id="UP000827284">
    <property type="component" value="Unassembled WGS sequence"/>
</dbReference>
<dbReference type="GO" id="GO:0005789">
    <property type="term" value="C:endoplasmic reticulum membrane"/>
    <property type="evidence" value="ECO:0007669"/>
    <property type="project" value="TreeGrafter"/>
</dbReference>
<comment type="similarity">
    <text evidence="5">Belongs to the TMEM41 family.</text>
</comment>
<keyword evidence="3 7" id="KW-1133">Transmembrane helix</keyword>
<protein>
    <recommendedName>
        <fullName evidence="8">VTT domain-containing protein</fullName>
    </recommendedName>
</protein>
<evidence type="ECO:0000256" key="4">
    <source>
        <dbReference type="ARBA" id="ARBA00023136"/>
    </source>
</evidence>
<organism evidence="9 10">
    <name type="scientific">Entomortierella parvispora</name>
    <dbReference type="NCBI Taxonomy" id="205924"/>
    <lineage>
        <taxon>Eukaryota</taxon>
        <taxon>Fungi</taxon>
        <taxon>Fungi incertae sedis</taxon>
        <taxon>Mucoromycota</taxon>
        <taxon>Mortierellomycotina</taxon>
        <taxon>Mortierellomycetes</taxon>
        <taxon>Mortierellales</taxon>
        <taxon>Mortierellaceae</taxon>
        <taxon>Entomortierella</taxon>
    </lineage>
</organism>